<evidence type="ECO:0000313" key="20">
    <source>
        <dbReference type="EMBL" id="CAH0594301.1"/>
    </source>
</evidence>
<name>A0A9P0BS08_CHRIL</name>
<dbReference type="InterPro" id="IPR001926">
    <property type="entry name" value="TrpB-like_PALP"/>
</dbReference>
<evidence type="ECO:0000256" key="16">
    <source>
        <dbReference type="ARBA" id="ARBA00076108"/>
    </source>
</evidence>
<evidence type="ECO:0000256" key="8">
    <source>
        <dbReference type="ARBA" id="ARBA00042605"/>
    </source>
</evidence>
<dbReference type="GO" id="GO:0070178">
    <property type="term" value="P:D-serine metabolic process"/>
    <property type="evidence" value="ECO:0007669"/>
    <property type="project" value="UniProtKB-ARBA"/>
</dbReference>
<dbReference type="Gene3D" id="3.40.50.1100">
    <property type="match status" value="2"/>
</dbReference>
<dbReference type="GO" id="GO:0009097">
    <property type="term" value="P:isoleucine biosynthetic process"/>
    <property type="evidence" value="ECO:0007669"/>
    <property type="project" value="TreeGrafter"/>
</dbReference>
<evidence type="ECO:0000256" key="2">
    <source>
        <dbReference type="ARBA" id="ARBA00010869"/>
    </source>
</evidence>
<dbReference type="EC" id="5.1.1.18" evidence="14"/>
<dbReference type="GO" id="GO:0005524">
    <property type="term" value="F:ATP binding"/>
    <property type="evidence" value="ECO:0007669"/>
    <property type="project" value="UniProtKB-ARBA"/>
</dbReference>
<dbReference type="EC" id="4.3.1.18" evidence="13"/>
<evidence type="ECO:0000256" key="10">
    <source>
        <dbReference type="ARBA" id="ARBA00050422"/>
    </source>
</evidence>
<dbReference type="GO" id="GO:0030378">
    <property type="term" value="F:serine racemase activity"/>
    <property type="evidence" value="ECO:0007669"/>
    <property type="project" value="UniProtKB-EC"/>
</dbReference>
<evidence type="ECO:0000256" key="7">
    <source>
        <dbReference type="ARBA" id="ARBA00041766"/>
    </source>
</evidence>
<dbReference type="EC" id="4.3.1.17" evidence="3"/>
<dbReference type="Pfam" id="PF00291">
    <property type="entry name" value="PALP"/>
    <property type="match status" value="1"/>
</dbReference>
<dbReference type="AlphaFoldDB" id="A0A9P0BS08"/>
<dbReference type="InterPro" id="IPR050147">
    <property type="entry name" value="Ser/Thr_Dehydratase"/>
</dbReference>
<dbReference type="CDD" id="cd01562">
    <property type="entry name" value="Thr-dehyd"/>
    <property type="match status" value="1"/>
</dbReference>
<dbReference type="Proteomes" id="UP001154114">
    <property type="component" value="Chromosome 20"/>
</dbReference>
<evidence type="ECO:0000256" key="3">
    <source>
        <dbReference type="ARBA" id="ARBA00012093"/>
    </source>
</evidence>
<dbReference type="GO" id="GO:0006565">
    <property type="term" value="P:L-serine catabolic process"/>
    <property type="evidence" value="ECO:0007669"/>
    <property type="project" value="TreeGrafter"/>
</dbReference>
<comment type="function">
    <text evidence="12">Catalyzes the synthesis of D-serine from L-serine. D-serine is a key coagonist with glutamate at NMDA receptors. Has dehydratase activity towards both L-serine and D-serine.</text>
</comment>
<evidence type="ECO:0000256" key="5">
    <source>
        <dbReference type="ARBA" id="ARBA00023239"/>
    </source>
</evidence>
<evidence type="ECO:0000256" key="14">
    <source>
        <dbReference type="ARBA" id="ARBA00066592"/>
    </source>
</evidence>
<comment type="catalytic activity">
    <reaction evidence="9">
        <text>L-serine = pyruvate + NH4(+)</text>
        <dbReference type="Rhea" id="RHEA:19169"/>
        <dbReference type="ChEBI" id="CHEBI:15361"/>
        <dbReference type="ChEBI" id="CHEBI:28938"/>
        <dbReference type="ChEBI" id="CHEBI:33384"/>
        <dbReference type="EC" id="4.3.1.17"/>
    </reaction>
</comment>
<evidence type="ECO:0000256" key="4">
    <source>
        <dbReference type="ARBA" id="ARBA00022898"/>
    </source>
</evidence>
<evidence type="ECO:0000256" key="13">
    <source>
        <dbReference type="ARBA" id="ARBA00066349"/>
    </source>
</evidence>
<protein>
    <recommendedName>
        <fullName evidence="15">Serine racemase</fullName>
        <ecNumber evidence="3">4.3.1.17</ecNumber>
        <ecNumber evidence="13">4.3.1.18</ecNumber>
        <ecNumber evidence="14">5.1.1.18</ecNumber>
    </recommendedName>
    <alternativeName>
        <fullName evidence="16">D-serine ammonia-lyase</fullName>
    </alternativeName>
    <alternativeName>
        <fullName evidence="18">D-serine dehydratase</fullName>
    </alternativeName>
    <alternativeName>
        <fullName evidence="17">L-serine ammonia-lyase</fullName>
    </alternativeName>
    <alternativeName>
        <fullName evidence="7">L-serine deaminase</fullName>
    </alternativeName>
    <alternativeName>
        <fullName evidence="6">L-serine dehydratase</fullName>
    </alternativeName>
    <alternativeName>
        <fullName evidence="8">L-threonine dehydratase</fullName>
    </alternativeName>
</protein>
<organism evidence="20 21">
    <name type="scientific">Chrysodeixis includens</name>
    <name type="common">Soybean looper</name>
    <name type="synonym">Pseudoplusia includens</name>
    <dbReference type="NCBI Taxonomy" id="689277"/>
    <lineage>
        <taxon>Eukaryota</taxon>
        <taxon>Metazoa</taxon>
        <taxon>Ecdysozoa</taxon>
        <taxon>Arthropoda</taxon>
        <taxon>Hexapoda</taxon>
        <taxon>Insecta</taxon>
        <taxon>Pterygota</taxon>
        <taxon>Neoptera</taxon>
        <taxon>Endopterygota</taxon>
        <taxon>Lepidoptera</taxon>
        <taxon>Glossata</taxon>
        <taxon>Ditrysia</taxon>
        <taxon>Noctuoidea</taxon>
        <taxon>Noctuidae</taxon>
        <taxon>Plusiinae</taxon>
        <taxon>Chrysodeixis</taxon>
    </lineage>
</organism>
<dbReference type="EMBL" id="LR824023">
    <property type="protein sequence ID" value="CAH0594301.1"/>
    <property type="molecule type" value="Genomic_DNA"/>
</dbReference>
<keyword evidence="21" id="KW-1185">Reference proteome</keyword>
<dbReference type="GO" id="GO:0006567">
    <property type="term" value="P:L-threonine catabolic process"/>
    <property type="evidence" value="ECO:0007669"/>
    <property type="project" value="TreeGrafter"/>
</dbReference>
<dbReference type="PANTHER" id="PTHR48078">
    <property type="entry name" value="THREONINE DEHYDRATASE, MITOCHONDRIAL-RELATED"/>
    <property type="match status" value="1"/>
</dbReference>
<keyword evidence="5" id="KW-0456">Lyase</keyword>
<gene>
    <name evidence="20" type="ORF">CINC_LOCUS6273</name>
</gene>
<sequence length="449" mass="49020">MTSPKDDPEYDEFCDPDNPRKIKFEDILAASKRIAGQIVRTPCPKCHMSTRLGMDLYMKQEFLQHTGCFKERGVRNTLLLLNEDQKKTGVIAASTGNHAIALSYHSAQMGIPSVVVMPVHAPITKMSKAEKTGGKVILQGNSMAEAKLFAMSMAKEKKMVYVNGYDHPNVIEGQGTIGIEIVEQVPAVDAVLVPCGGGSLLAGVAIAVKHLKPDAEVYGIVTDKTNSMVEALKKNERIFLPLGTTIADGLAVNKVGVNTFYNLKSGILDKMVVVREDWVARALMHVTDEERCVIEGASATTIASIMAGLFPNLKGKKVVCVFSGGNIDTTTLTRALERGLVAEGRMVKFKVTVSDRPGGMSDLCQLMANVGVTMRDCVPERAWIRGDVFSCQLKVIVETKGWDHTKALVEQIKKTYKDYFFQDINEHLDSNTGAKRGPCLAPNPVCMQK</sequence>
<dbReference type="GO" id="GO:0030170">
    <property type="term" value="F:pyridoxal phosphate binding"/>
    <property type="evidence" value="ECO:0007669"/>
    <property type="project" value="UniProtKB-ARBA"/>
</dbReference>
<feature type="domain" description="Tryptophan synthase beta chain-like PALP" evidence="19">
    <location>
        <begin position="36"/>
        <end position="324"/>
    </location>
</feature>
<comment type="similarity">
    <text evidence="2">Belongs to the serine/threonine dehydratase family.</text>
</comment>
<evidence type="ECO:0000256" key="18">
    <source>
        <dbReference type="ARBA" id="ARBA00081761"/>
    </source>
</evidence>
<dbReference type="FunFam" id="3.40.50.1100:FF:000041">
    <property type="entry name" value="Threonine ammonia-lyase, variant"/>
    <property type="match status" value="1"/>
</dbReference>
<evidence type="ECO:0000256" key="17">
    <source>
        <dbReference type="ARBA" id="ARBA00081060"/>
    </source>
</evidence>
<dbReference type="SUPFAM" id="SSF53686">
    <property type="entry name" value="Tryptophan synthase beta subunit-like PLP-dependent enzymes"/>
    <property type="match status" value="1"/>
</dbReference>
<evidence type="ECO:0000256" key="6">
    <source>
        <dbReference type="ARBA" id="ARBA00031418"/>
    </source>
</evidence>
<accession>A0A9P0BS08</accession>
<dbReference type="GO" id="GO:0008721">
    <property type="term" value="F:D-serine ammonia-lyase activity"/>
    <property type="evidence" value="ECO:0007669"/>
    <property type="project" value="UniProtKB-EC"/>
</dbReference>
<evidence type="ECO:0000256" key="9">
    <source>
        <dbReference type="ARBA" id="ARBA00049406"/>
    </source>
</evidence>
<evidence type="ECO:0000256" key="15">
    <source>
        <dbReference type="ARBA" id="ARBA00070760"/>
    </source>
</evidence>
<proteinExistence type="inferred from homology"/>
<comment type="catalytic activity">
    <reaction evidence="10">
        <text>D-serine = pyruvate + NH4(+)</text>
        <dbReference type="Rhea" id="RHEA:13977"/>
        <dbReference type="ChEBI" id="CHEBI:15361"/>
        <dbReference type="ChEBI" id="CHEBI:28938"/>
        <dbReference type="ChEBI" id="CHEBI:35247"/>
        <dbReference type="EC" id="4.3.1.18"/>
    </reaction>
</comment>
<comment type="catalytic activity">
    <reaction evidence="11">
        <text>L-serine = D-serine</text>
        <dbReference type="Rhea" id="RHEA:10980"/>
        <dbReference type="ChEBI" id="CHEBI:33384"/>
        <dbReference type="ChEBI" id="CHEBI:35247"/>
        <dbReference type="EC" id="5.1.1.18"/>
    </reaction>
</comment>
<evidence type="ECO:0000256" key="12">
    <source>
        <dbReference type="ARBA" id="ARBA00056426"/>
    </source>
</evidence>
<keyword evidence="4" id="KW-0663">Pyridoxal phosphate</keyword>
<dbReference type="GO" id="GO:0004794">
    <property type="term" value="F:threonine deaminase activity"/>
    <property type="evidence" value="ECO:0007669"/>
    <property type="project" value="TreeGrafter"/>
</dbReference>
<dbReference type="OrthoDB" id="4418812at2759"/>
<dbReference type="InterPro" id="IPR036052">
    <property type="entry name" value="TrpB-like_PALP_sf"/>
</dbReference>
<comment type="cofactor">
    <cofactor evidence="1">
        <name>pyridoxal 5'-phosphate</name>
        <dbReference type="ChEBI" id="CHEBI:597326"/>
    </cofactor>
</comment>
<evidence type="ECO:0000256" key="1">
    <source>
        <dbReference type="ARBA" id="ARBA00001933"/>
    </source>
</evidence>
<dbReference type="PANTHER" id="PTHR48078:SF19">
    <property type="entry name" value="ACT DOMAIN-CONTAINING PROTEIN"/>
    <property type="match status" value="1"/>
</dbReference>
<evidence type="ECO:0000313" key="21">
    <source>
        <dbReference type="Proteomes" id="UP001154114"/>
    </source>
</evidence>
<evidence type="ECO:0000259" key="19">
    <source>
        <dbReference type="Pfam" id="PF00291"/>
    </source>
</evidence>
<dbReference type="GO" id="GO:0003941">
    <property type="term" value="F:L-serine ammonia-lyase activity"/>
    <property type="evidence" value="ECO:0007669"/>
    <property type="project" value="UniProtKB-EC"/>
</dbReference>
<evidence type="ECO:0000256" key="11">
    <source>
        <dbReference type="ARBA" id="ARBA00051769"/>
    </source>
</evidence>
<reference evidence="20" key="1">
    <citation type="submission" date="2021-12" db="EMBL/GenBank/DDBJ databases">
        <authorList>
            <person name="King R."/>
        </authorList>
    </citation>
    <scope>NUCLEOTIDE SEQUENCE</scope>
</reference>